<feature type="domain" description="Alpha-D-phosphohexomutase alpha/beta/alpha" evidence="10">
    <location>
        <begin position="10"/>
        <end position="127"/>
    </location>
</feature>
<evidence type="ECO:0000313" key="14">
    <source>
        <dbReference type="Proteomes" id="UP000076104"/>
    </source>
</evidence>
<name>A0ABM5ZW09_9GAMM</name>
<comment type="cofactor">
    <cofactor evidence="2">
        <name>Mg(2+)</name>
        <dbReference type="ChEBI" id="CHEBI:18420"/>
    </cofactor>
</comment>
<dbReference type="InterPro" id="IPR005841">
    <property type="entry name" value="Alpha-D-phosphohexomutase_SF"/>
</dbReference>
<evidence type="ECO:0000256" key="9">
    <source>
        <dbReference type="ARBA" id="ARBA00023235"/>
    </source>
</evidence>
<dbReference type="Pfam" id="PF02880">
    <property type="entry name" value="PGM_PMM_III"/>
    <property type="match status" value="1"/>
</dbReference>
<dbReference type="InterPro" id="IPR016055">
    <property type="entry name" value="A-D-PHexomutase_a/b/a-I/II/III"/>
</dbReference>
<protein>
    <recommendedName>
        <fullName evidence="5">phosphomannomutase</fullName>
        <ecNumber evidence="5">5.4.2.8</ecNumber>
    </recommendedName>
</protein>
<reference evidence="13 14" key="1">
    <citation type="submission" date="2016-03" db="EMBL/GenBank/DDBJ databases">
        <title>Genome sequencing of Psychrobacter alimentarius PAMC 27889.</title>
        <authorList>
            <person name="Lee J."/>
            <person name="Kim O.-S."/>
        </authorList>
    </citation>
    <scope>NUCLEOTIDE SEQUENCE [LARGE SCALE GENOMIC DNA]</scope>
    <source>
        <strain evidence="13 14">PAMC 27889</strain>
    </source>
</reference>
<dbReference type="Gene3D" id="3.40.120.10">
    <property type="entry name" value="Alpha-D-Glucose-1,6-Bisphosphate, subunit A, domain 3"/>
    <property type="match status" value="3"/>
</dbReference>
<evidence type="ECO:0000256" key="6">
    <source>
        <dbReference type="ARBA" id="ARBA00022553"/>
    </source>
</evidence>
<evidence type="ECO:0000256" key="7">
    <source>
        <dbReference type="ARBA" id="ARBA00022723"/>
    </source>
</evidence>
<accession>A0ABM5ZW09</accession>
<evidence type="ECO:0000256" key="2">
    <source>
        <dbReference type="ARBA" id="ARBA00001946"/>
    </source>
</evidence>
<proteinExistence type="inferred from homology"/>
<gene>
    <name evidence="13" type="ORF">A3K91_0671</name>
</gene>
<evidence type="ECO:0000256" key="8">
    <source>
        <dbReference type="ARBA" id="ARBA00022842"/>
    </source>
</evidence>
<keyword evidence="9" id="KW-0413">Isomerase</keyword>
<dbReference type="Gene3D" id="3.30.310.50">
    <property type="entry name" value="Alpha-D-phosphohexomutase, C-terminal domain"/>
    <property type="match status" value="1"/>
</dbReference>
<evidence type="ECO:0000256" key="4">
    <source>
        <dbReference type="ARBA" id="ARBA00010231"/>
    </source>
</evidence>
<dbReference type="EMBL" id="CP014945">
    <property type="protein sequence ID" value="AMT96293.1"/>
    <property type="molecule type" value="Genomic_DNA"/>
</dbReference>
<comment type="pathway">
    <text evidence="3">Nucleotide-sugar biosynthesis; GDP-alpha-D-mannose biosynthesis; alpha-D-mannose 1-phosphate from D-fructose 6-phosphate: step 2/2.</text>
</comment>
<evidence type="ECO:0000259" key="11">
    <source>
        <dbReference type="Pfam" id="PF02879"/>
    </source>
</evidence>
<keyword evidence="8" id="KW-0460">Magnesium</keyword>
<evidence type="ECO:0000259" key="10">
    <source>
        <dbReference type="Pfam" id="PF02878"/>
    </source>
</evidence>
<evidence type="ECO:0000256" key="5">
    <source>
        <dbReference type="ARBA" id="ARBA00012730"/>
    </source>
</evidence>
<dbReference type="InterPro" id="IPR005846">
    <property type="entry name" value="A-D-PHexomutase_a/b/a-III"/>
</dbReference>
<feature type="domain" description="Alpha-D-phosphohexomutase alpha/beta/alpha" evidence="11">
    <location>
        <begin position="206"/>
        <end position="297"/>
    </location>
</feature>
<feature type="domain" description="Alpha-D-phosphohexomutase alpha/beta/alpha" evidence="12">
    <location>
        <begin position="302"/>
        <end position="408"/>
    </location>
</feature>
<dbReference type="RefSeq" id="WP_062844004.1">
    <property type="nucleotide sequence ID" value="NZ_CP014945.1"/>
</dbReference>
<dbReference type="PANTHER" id="PTHR43771:SF2">
    <property type="entry name" value="PHOSPHOMANNOMUTASE_PHOSPHOGLUCOMUTASE"/>
    <property type="match status" value="1"/>
</dbReference>
<dbReference type="Pfam" id="PF02879">
    <property type="entry name" value="PGM_PMM_II"/>
    <property type="match status" value="1"/>
</dbReference>
<sequence length="571" mass="63582">MPPFAAQQSLFRAYDIRGSYKLFTPRFIEALGKAFATLYTSNSNDQQQAHSKHPIIVMGYDVRCGSDRIAQGLSDILTQHGIQVIQLGLITTPMMAFWAQQYQGHGIVVTASHSAKDILGIKWLVDYKSPDSRQIQSLYQQLIINETKSRLRIQTDRPDQHVPLQTIDSAISQKSIDLTSEHVATAYMTAITQVFAKIYPSDKQTDSHLPHKLDLVVVIDCMHGATSTIAQRLFERFCRQVIMLNDTPDGRFPTGNPDPTEPYRLQQLQQNVIAHHADLGMAFDGDGDRLMMVDNNGNVVSSDHMLYLLAQVALAERPKSLIDSLSTPQILFDIKCSHHLPTLLSKLGSTPVLSKTGSSFMRQRMQSANSPIIFAGELSGHFIFNDSHFIIYDDAMYAALRLLHWLSAIDSKHALTNITQCLPAVVSTADHYLPMPNTADQECPVVEQLARLCHYLRKLVATTTESDFGHYQLDTCPSSLCECSTDKHHVTLEQARHLLPVGTKLSCIDGVRLDFAHGFGVLRQSNTSHNLTARFAGNTLADLKDIQAKFAALCRPFDQNLAEQISAMPAE</sequence>
<dbReference type="GeneID" id="33060209"/>
<comment type="similarity">
    <text evidence="4">Belongs to the phosphohexose mutase family.</text>
</comment>
<evidence type="ECO:0000259" key="12">
    <source>
        <dbReference type="Pfam" id="PF02880"/>
    </source>
</evidence>
<dbReference type="EC" id="5.4.2.8" evidence="5"/>
<keyword evidence="14" id="KW-1185">Reference proteome</keyword>
<dbReference type="Proteomes" id="UP000076104">
    <property type="component" value="Chromosome"/>
</dbReference>
<evidence type="ECO:0000256" key="3">
    <source>
        <dbReference type="ARBA" id="ARBA00004699"/>
    </source>
</evidence>
<comment type="catalytic activity">
    <reaction evidence="1">
        <text>alpha-D-mannose 1-phosphate = D-mannose 6-phosphate</text>
        <dbReference type="Rhea" id="RHEA:11140"/>
        <dbReference type="ChEBI" id="CHEBI:58409"/>
        <dbReference type="ChEBI" id="CHEBI:58735"/>
        <dbReference type="EC" id="5.4.2.8"/>
    </reaction>
</comment>
<dbReference type="Pfam" id="PF02878">
    <property type="entry name" value="PGM_PMM_I"/>
    <property type="match status" value="1"/>
</dbReference>
<dbReference type="PANTHER" id="PTHR43771">
    <property type="entry name" value="PHOSPHOMANNOMUTASE"/>
    <property type="match status" value="1"/>
</dbReference>
<dbReference type="InterPro" id="IPR005844">
    <property type="entry name" value="A-D-PHexomutase_a/b/a-I"/>
</dbReference>
<organism evidence="13 14">
    <name type="scientific">Psychrobacter alimentarius</name>
    <dbReference type="NCBI Taxonomy" id="261164"/>
    <lineage>
        <taxon>Bacteria</taxon>
        <taxon>Pseudomonadati</taxon>
        <taxon>Pseudomonadota</taxon>
        <taxon>Gammaproteobacteria</taxon>
        <taxon>Moraxellales</taxon>
        <taxon>Moraxellaceae</taxon>
        <taxon>Psychrobacter</taxon>
    </lineage>
</organism>
<evidence type="ECO:0000313" key="13">
    <source>
        <dbReference type="EMBL" id="AMT96293.1"/>
    </source>
</evidence>
<evidence type="ECO:0000256" key="1">
    <source>
        <dbReference type="ARBA" id="ARBA00000586"/>
    </source>
</evidence>
<dbReference type="PRINTS" id="PR00509">
    <property type="entry name" value="PGMPMM"/>
</dbReference>
<keyword evidence="7" id="KW-0479">Metal-binding</keyword>
<dbReference type="InterPro" id="IPR005845">
    <property type="entry name" value="A-D-PHexomutase_a/b/a-II"/>
</dbReference>
<dbReference type="InterPro" id="IPR036900">
    <property type="entry name" value="A-D-PHexomutase_C_sf"/>
</dbReference>
<dbReference type="SUPFAM" id="SSF55957">
    <property type="entry name" value="Phosphoglucomutase, C-terminal domain"/>
    <property type="match status" value="1"/>
</dbReference>
<dbReference type="SUPFAM" id="SSF53738">
    <property type="entry name" value="Phosphoglucomutase, first 3 domains"/>
    <property type="match status" value="3"/>
</dbReference>
<keyword evidence="6" id="KW-0597">Phosphoprotein</keyword>